<organism evidence="1 2">
    <name type="scientific">Acetobacteroides hydrogenigenes</name>
    <dbReference type="NCBI Taxonomy" id="979970"/>
    <lineage>
        <taxon>Bacteria</taxon>
        <taxon>Pseudomonadati</taxon>
        <taxon>Bacteroidota</taxon>
        <taxon>Bacteroidia</taxon>
        <taxon>Bacteroidales</taxon>
        <taxon>Rikenellaceae</taxon>
        <taxon>Acetobacteroides</taxon>
    </lineage>
</organism>
<comment type="caution">
    <text evidence="1">The sequence shown here is derived from an EMBL/GenBank/DDBJ whole genome shotgun (WGS) entry which is preliminary data.</text>
</comment>
<reference evidence="1 2" key="1">
    <citation type="submission" date="2019-03" db="EMBL/GenBank/DDBJ databases">
        <title>Genomic Encyclopedia of Archaeal and Bacterial Type Strains, Phase II (KMG-II): from individual species to whole genera.</title>
        <authorList>
            <person name="Goeker M."/>
        </authorList>
    </citation>
    <scope>NUCLEOTIDE SEQUENCE [LARGE SCALE GENOMIC DNA]</scope>
    <source>
        <strain evidence="1 2">RL-C</strain>
    </source>
</reference>
<sequence length="207" mass="22857">MKKVLQIALLIAIVGLGYLLYKSIAKPIQYEDEQAKRNGKVIERLKDIRAAQVAYKSEFGKYTGSFDTLVNFVKTGHFNVEQRIGSADDSVAVAKGLLKRIKVQVRVLDSLFKGNTARVDSLPYIPYGGGAKFEMGAGEIMTASKVPVKVFQALAPDSIIFRSFVIDDEDFKQILINKTYGKKKADKYPGLKVGSLTEATNNAGNWE</sequence>
<dbReference type="RefSeq" id="WP_131838445.1">
    <property type="nucleotide sequence ID" value="NZ_SLWB01000003.1"/>
</dbReference>
<dbReference type="Proteomes" id="UP000294830">
    <property type="component" value="Unassembled WGS sequence"/>
</dbReference>
<keyword evidence="2" id="KW-1185">Reference proteome</keyword>
<dbReference type="AlphaFoldDB" id="A0A4R2ET02"/>
<name>A0A4R2ET02_9BACT</name>
<accession>A0A4R2ET02</accession>
<dbReference type="OrthoDB" id="1466422at2"/>
<proteinExistence type="predicted"/>
<evidence type="ECO:0000313" key="2">
    <source>
        <dbReference type="Proteomes" id="UP000294830"/>
    </source>
</evidence>
<dbReference type="EMBL" id="SLWB01000003">
    <property type="protein sequence ID" value="TCN70582.1"/>
    <property type="molecule type" value="Genomic_DNA"/>
</dbReference>
<gene>
    <name evidence="1" type="ORF">CLV25_103102</name>
</gene>
<evidence type="ECO:0000313" key="1">
    <source>
        <dbReference type="EMBL" id="TCN70582.1"/>
    </source>
</evidence>
<protein>
    <submittedName>
        <fullName evidence="1">Uncharacterized protein</fullName>
    </submittedName>
</protein>